<dbReference type="InterPro" id="IPR036291">
    <property type="entry name" value="NAD(P)-bd_dom_sf"/>
</dbReference>
<dbReference type="Gene3D" id="3.40.50.720">
    <property type="entry name" value="NAD(P)-binding Rossmann-like Domain"/>
    <property type="match status" value="1"/>
</dbReference>
<dbReference type="InterPro" id="IPR004849">
    <property type="entry name" value="6DGDH_YqeC"/>
</dbReference>
<comment type="similarity">
    <text evidence="1">Belongs to the 6-phosphogluconate dehydrogenase family.</text>
</comment>
<dbReference type="Proteomes" id="UP000321425">
    <property type="component" value="Unassembled WGS sequence"/>
</dbReference>
<dbReference type="EMBL" id="BJUX01000003">
    <property type="protein sequence ID" value="GEK88438.1"/>
    <property type="molecule type" value="Genomic_DNA"/>
</dbReference>
<dbReference type="PANTHER" id="PTHR11811">
    <property type="entry name" value="6-PHOSPHOGLUCONATE DEHYDROGENASE"/>
    <property type="match status" value="1"/>
</dbReference>
<dbReference type="InterPro" id="IPR006183">
    <property type="entry name" value="Pgluconate_DH"/>
</dbReference>
<dbReference type="AlphaFoldDB" id="A0A1H7QJX9"/>
<keyword evidence="3" id="KW-0311">Gluconate utilization</keyword>
<evidence type="ECO:0000256" key="3">
    <source>
        <dbReference type="ARBA" id="ARBA00023064"/>
    </source>
</evidence>
<sequence length="299" mass="32718">MKLAICGLGKMGMNLVLNLLDHDHDVVAYDIDKELIAEAERKGATGAASLKEVVDHLPDKKIIWMMVPAGDITEKLVTDITPLLSAGDVLMDGGNALYKDSMRRYDTLKESGIHYIDVGTSGGMEGAREGACTMVGGDRDVVEEIEQIFQDISVDKGYLYTGKSGSGHFLKMVHNGVEYGMMQSIGEGFDILEKSAFDYDHQDVARVWNNGSVIRSWLMELMEYAFSDDPKLDDIKGVVHASGEGKWTVETAMELEAAAPVIALSLMMRNRSLESDTFSGKVVASLRNQFGGHSVELND</sequence>
<keyword evidence="8" id="KW-1185">Reference proteome</keyword>
<dbReference type="InterPro" id="IPR013328">
    <property type="entry name" value="6PGD_dom2"/>
</dbReference>
<dbReference type="InterPro" id="IPR006115">
    <property type="entry name" value="6PGDH_NADP-bd"/>
</dbReference>
<protein>
    <submittedName>
        <fullName evidence="5 6">6-phosphogluconate dehydrogenase</fullName>
    </submittedName>
</protein>
<dbReference type="NCBIfam" id="TIGR00872">
    <property type="entry name" value="gnd_rel"/>
    <property type="match status" value="1"/>
</dbReference>
<dbReference type="SUPFAM" id="SSF51735">
    <property type="entry name" value="NAD(P)-binding Rossmann-fold domains"/>
    <property type="match status" value="1"/>
</dbReference>
<dbReference type="Proteomes" id="UP000198548">
    <property type="component" value="Unassembled WGS sequence"/>
</dbReference>
<dbReference type="InterPro" id="IPR006114">
    <property type="entry name" value="6PGDH_C"/>
</dbReference>
<accession>A0A1H7QJX9</accession>
<dbReference type="GO" id="GO:0019521">
    <property type="term" value="P:D-gluconate metabolic process"/>
    <property type="evidence" value="ECO:0007669"/>
    <property type="project" value="UniProtKB-KW"/>
</dbReference>
<dbReference type="EMBL" id="FOBL01000002">
    <property type="protein sequence ID" value="SEL48213.1"/>
    <property type="molecule type" value="Genomic_DNA"/>
</dbReference>
<keyword evidence="2" id="KW-0560">Oxidoreductase</keyword>
<gene>
    <name evidence="5" type="ORF">APU01nite_04770</name>
    <name evidence="6" type="ORF">SAMN04488100_10232</name>
</gene>
<dbReference type="InterPro" id="IPR008927">
    <property type="entry name" value="6-PGluconate_DH-like_C_sf"/>
</dbReference>
<evidence type="ECO:0000313" key="7">
    <source>
        <dbReference type="Proteomes" id="UP000198548"/>
    </source>
</evidence>
<reference evidence="6 7" key="1">
    <citation type="submission" date="2016-10" db="EMBL/GenBank/DDBJ databases">
        <authorList>
            <person name="de Groot N.N."/>
        </authorList>
    </citation>
    <scope>NUCLEOTIDE SEQUENCE [LARGE SCALE GENOMIC DNA]</scope>
    <source>
        <strain evidence="6 7">DSM 19182</strain>
    </source>
</reference>
<dbReference type="NCBIfam" id="NF007161">
    <property type="entry name" value="PRK09599.1"/>
    <property type="match status" value="1"/>
</dbReference>
<evidence type="ECO:0000313" key="5">
    <source>
        <dbReference type="EMBL" id="GEK88438.1"/>
    </source>
</evidence>
<evidence type="ECO:0000259" key="4">
    <source>
        <dbReference type="SMART" id="SM01350"/>
    </source>
</evidence>
<dbReference type="GO" id="GO:0004616">
    <property type="term" value="F:phosphogluconate dehydrogenase (decarboxylating) activity"/>
    <property type="evidence" value="ECO:0007669"/>
    <property type="project" value="InterPro"/>
</dbReference>
<evidence type="ECO:0000256" key="1">
    <source>
        <dbReference type="ARBA" id="ARBA00008419"/>
    </source>
</evidence>
<organism evidence="6 7">
    <name type="scientific">Alkalibacterium putridalgicola</name>
    <dbReference type="NCBI Taxonomy" id="426703"/>
    <lineage>
        <taxon>Bacteria</taxon>
        <taxon>Bacillati</taxon>
        <taxon>Bacillota</taxon>
        <taxon>Bacilli</taxon>
        <taxon>Lactobacillales</taxon>
        <taxon>Carnobacteriaceae</taxon>
        <taxon>Alkalibacterium</taxon>
    </lineage>
</organism>
<dbReference type="Pfam" id="PF00393">
    <property type="entry name" value="6PGD"/>
    <property type="match status" value="1"/>
</dbReference>
<dbReference type="Pfam" id="PF03446">
    <property type="entry name" value="NAD_binding_2"/>
    <property type="match status" value="1"/>
</dbReference>
<dbReference type="STRING" id="426703.SAMN04488100_10232"/>
<dbReference type="PRINTS" id="PR00076">
    <property type="entry name" value="6PGDHDRGNASE"/>
</dbReference>
<dbReference type="GO" id="GO:0006098">
    <property type="term" value="P:pentose-phosphate shunt"/>
    <property type="evidence" value="ECO:0007669"/>
    <property type="project" value="InterPro"/>
</dbReference>
<name>A0A1H7QJX9_9LACT</name>
<dbReference type="SMART" id="SM01350">
    <property type="entry name" value="6PGD"/>
    <property type="match status" value="1"/>
</dbReference>
<dbReference type="RefSeq" id="WP_091486248.1">
    <property type="nucleotide sequence ID" value="NZ_BJUX01000003.1"/>
</dbReference>
<reference evidence="5 8" key="2">
    <citation type="submission" date="2019-07" db="EMBL/GenBank/DDBJ databases">
        <title>Whole genome shotgun sequence of Alkalibacterium putridalgicola NBRC 103243.</title>
        <authorList>
            <person name="Hosoyama A."/>
            <person name="Uohara A."/>
            <person name="Ohji S."/>
            <person name="Ichikawa N."/>
        </authorList>
    </citation>
    <scope>NUCLEOTIDE SEQUENCE [LARGE SCALE GENOMIC DNA]</scope>
    <source>
        <strain evidence="5 8">NBRC 103243</strain>
    </source>
</reference>
<dbReference type="SUPFAM" id="SSF48179">
    <property type="entry name" value="6-phosphogluconate dehydrogenase C-terminal domain-like"/>
    <property type="match status" value="1"/>
</dbReference>
<feature type="domain" description="6-phosphogluconate dehydrogenase C-terminal" evidence="4">
    <location>
        <begin position="167"/>
        <end position="299"/>
    </location>
</feature>
<proteinExistence type="inferred from homology"/>
<dbReference type="GO" id="GO:0050661">
    <property type="term" value="F:NADP binding"/>
    <property type="evidence" value="ECO:0007669"/>
    <property type="project" value="InterPro"/>
</dbReference>
<evidence type="ECO:0000256" key="2">
    <source>
        <dbReference type="ARBA" id="ARBA00023002"/>
    </source>
</evidence>
<evidence type="ECO:0000313" key="8">
    <source>
        <dbReference type="Proteomes" id="UP000321425"/>
    </source>
</evidence>
<dbReference type="OrthoDB" id="9804542at2"/>
<dbReference type="Gene3D" id="1.10.1040.10">
    <property type="entry name" value="N-(1-d-carboxylethyl)-l-norvaline Dehydrogenase, domain 2"/>
    <property type="match status" value="1"/>
</dbReference>
<evidence type="ECO:0000313" key="6">
    <source>
        <dbReference type="EMBL" id="SEL48213.1"/>
    </source>
</evidence>